<evidence type="ECO:0000256" key="7">
    <source>
        <dbReference type="ARBA" id="ARBA00023239"/>
    </source>
</evidence>
<protein>
    <recommendedName>
        <fullName evidence="8">Abasic site processing protein</fullName>
        <ecNumber evidence="8">3.4.-.-</ecNumber>
    </recommendedName>
</protein>
<keyword evidence="2 8" id="KW-0645">Protease</keyword>
<sequence length="221" mass="24768">MCGRLSQYRGLHDFVETLSMPRAWRNNVGEQPLGHYNVAPSTQVAVLRVDGTGPRADMVRWGWRPHWATDHAAPINARVEKVAHGAFFRAIWPYRAITPVDGWYEWVDEGGPKKQPYYIRRHDGRPALCAAIGQFAGSDHDGFVIITADAQGGLLDVHDRRPVVLSSDLAIEWMSAPMPSEHAEQLLLNLGEPPETFEWYRVGAAVGNVRNQGQELIEPIQ</sequence>
<keyword evidence="5" id="KW-0190">Covalent protein-DNA linkage</keyword>
<evidence type="ECO:0000256" key="4">
    <source>
        <dbReference type="ARBA" id="ARBA00022801"/>
    </source>
</evidence>
<dbReference type="GO" id="GO:0006508">
    <property type="term" value="P:proteolysis"/>
    <property type="evidence" value="ECO:0007669"/>
    <property type="project" value="UniProtKB-KW"/>
</dbReference>
<proteinExistence type="inferred from homology"/>
<evidence type="ECO:0000256" key="5">
    <source>
        <dbReference type="ARBA" id="ARBA00023124"/>
    </source>
</evidence>
<evidence type="ECO:0000256" key="2">
    <source>
        <dbReference type="ARBA" id="ARBA00022670"/>
    </source>
</evidence>
<dbReference type="GO" id="GO:0106300">
    <property type="term" value="P:protein-DNA covalent cross-linking repair"/>
    <property type="evidence" value="ECO:0007669"/>
    <property type="project" value="InterPro"/>
</dbReference>
<dbReference type="AlphaFoldDB" id="A0A923GDH8"/>
<accession>A0A923GDH8</accession>
<reference evidence="9" key="1">
    <citation type="journal article" date="2020" name="Microorganisms">
        <title>Reliable Identification of Environmental Pseudomonas Isolates Using the rpoD Gene.</title>
        <authorList>
            <consortium name="The Broad Institute Genome Sequencing Platform"/>
            <person name="Girard L."/>
            <person name="Lood C."/>
            <person name="Rokni-Zadeh H."/>
            <person name="van Noort V."/>
            <person name="Lavigne R."/>
            <person name="De Mot R."/>
        </authorList>
    </citation>
    <scope>NUCLEOTIDE SEQUENCE</scope>
    <source>
        <strain evidence="9">BW13M1</strain>
    </source>
</reference>
<dbReference type="SUPFAM" id="SSF143081">
    <property type="entry name" value="BB1717-like"/>
    <property type="match status" value="1"/>
</dbReference>
<keyword evidence="3" id="KW-0227">DNA damage</keyword>
<reference evidence="9" key="2">
    <citation type="submission" date="2020-07" db="EMBL/GenBank/DDBJ databases">
        <authorList>
            <person name="Lood C."/>
            <person name="Girard L."/>
        </authorList>
    </citation>
    <scope>NUCLEOTIDE SEQUENCE</scope>
    <source>
        <strain evidence="9">BW13M1</strain>
    </source>
</reference>
<comment type="similarity">
    <text evidence="1 8">Belongs to the SOS response-associated peptidase family.</text>
</comment>
<keyword evidence="4 8" id="KW-0378">Hydrolase</keyword>
<dbReference type="GO" id="GO:0003697">
    <property type="term" value="F:single-stranded DNA binding"/>
    <property type="evidence" value="ECO:0007669"/>
    <property type="project" value="InterPro"/>
</dbReference>
<dbReference type="InterPro" id="IPR003738">
    <property type="entry name" value="SRAP"/>
</dbReference>
<dbReference type="PANTHER" id="PTHR13604">
    <property type="entry name" value="DC12-RELATED"/>
    <property type="match status" value="1"/>
</dbReference>
<keyword evidence="6" id="KW-0238">DNA-binding</keyword>
<comment type="caution">
    <text evidence="9">The sequence shown here is derived from an EMBL/GenBank/DDBJ whole genome shotgun (WGS) entry which is preliminary data.</text>
</comment>
<evidence type="ECO:0000313" key="9">
    <source>
        <dbReference type="EMBL" id="MBC3448844.1"/>
    </source>
</evidence>
<organism evidence="9">
    <name type="scientific">Pseudomonas peradeniyensis</name>
    <dbReference type="NCBI Taxonomy" id="2745488"/>
    <lineage>
        <taxon>Bacteria</taxon>
        <taxon>Pseudomonadati</taxon>
        <taxon>Pseudomonadota</taxon>
        <taxon>Gammaproteobacteria</taxon>
        <taxon>Pseudomonadales</taxon>
        <taxon>Pseudomonadaceae</taxon>
        <taxon>Pseudomonas</taxon>
    </lineage>
</organism>
<evidence type="ECO:0000256" key="3">
    <source>
        <dbReference type="ARBA" id="ARBA00022763"/>
    </source>
</evidence>
<dbReference type="Pfam" id="PF02586">
    <property type="entry name" value="SRAP"/>
    <property type="match status" value="1"/>
</dbReference>
<gene>
    <name evidence="9" type="ORF">HU751_23960</name>
</gene>
<dbReference type="PANTHER" id="PTHR13604:SF0">
    <property type="entry name" value="ABASIC SITE PROCESSING PROTEIN HMCES"/>
    <property type="match status" value="1"/>
</dbReference>
<name>A0A923GDH8_9PSED</name>
<evidence type="ECO:0000256" key="6">
    <source>
        <dbReference type="ARBA" id="ARBA00023125"/>
    </source>
</evidence>
<dbReference type="GO" id="GO:0008233">
    <property type="term" value="F:peptidase activity"/>
    <property type="evidence" value="ECO:0007669"/>
    <property type="project" value="UniProtKB-KW"/>
</dbReference>
<dbReference type="EMBL" id="JABWRJ010000047">
    <property type="protein sequence ID" value="MBC3448844.1"/>
    <property type="molecule type" value="Genomic_DNA"/>
</dbReference>
<dbReference type="Gene3D" id="3.90.1680.10">
    <property type="entry name" value="SOS response associated peptidase-like"/>
    <property type="match status" value="1"/>
</dbReference>
<dbReference type="GO" id="GO:0016829">
    <property type="term" value="F:lyase activity"/>
    <property type="evidence" value="ECO:0007669"/>
    <property type="project" value="UniProtKB-KW"/>
</dbReference>
<dbReference type="EC" id="3.4.-.-" evidence="8"/>
<evidence type="ECO:0000256" key="1">
    <source>
        <dbReference type="ARBA" id="ARBA00008136"/>
    </source>
</evidence>
<dbReference type="RefSeq" id="WP_186735252.1">
    <property type="nucleotide sequence ID" value="NZ_JABWRJ020000001.1"/>
</dbReference>
<dbReference type="InterPro" id="IPR036590">
    <property type="entry name" value="SRAP-like"/>
</dbReference>
<evidence type="ECO:0000256" key="8">
    <source>
        <dbReference type="RuleBase" id="RU364100"/>
    </source>
</evidence>
<keyword evidence="7" id="KW-0456">Lyase</keyword>